<dbReference type="PANTHER" id="PTHR23028">
    <property type="entry name" value="ACETYLTRANSFERASE"/>
    <property type="match status" value="1"/>
</dbReference>
<dbReference type="Proteomes" id="UP000027238">
    <property type="component" value="Unassembled WGS sequence"/>
</dbReference>
<dbReference type="Pfam" id="PF01757">
    <property type="entry name" value="Acyl_transf_3"/>
    <property type="match status" value="1"/>
</dbReference>
<accession>A0A066Y2N5</accession>
<evidence type="ECO:0000313" key="4">
    <source>
        <dbReference type="EMBL" id="KDN72321.1"/>
    </source>
</evidence>
<keyword evidence="2" id="KW-0472">Membrane</keyword>
<dbReference type="STRING" id="1173701.A0A066Y2N5"/>
<dbReference type="GO" id="GO:0016747">
    <property type="term" value="F:acyltransferase activity, transferring groups other than amino-acyl groups"/>
    <property type="evidence" value="ECO:0007669"/>
    <property type="project" value="InterPro"/>
</dbReference>
<feature type="transmembrane region" description="Helical" evidence="2">
    <location>
        <begin position="400"/>
        <end position="419"/>
    </location>
</feature>
<feature type="transmembrane region" description="Helical" evidence="2">
    <location>
        <begin position="431"/>
        <end position="450"/>
    </location>
</feature>
<sequence>MISLAVRSVRGALARLSPSSHLYLYSRLSNANSYSEPSSLGGSTPNPKPNTFLARLIALLFFLLPSFVQRRLRLNDSKHHRRRLYPTSWLDGLRGTASLIVFICHYSGPDFGWYLARPYGIPHEDDPIASSPLQLPFIRVIYSGKPMVHIFFVISGFVLSLKSLQQARKLEYDRLHCTLSSSVFRRGFRLFLPTTASTFMVMVMIRLGWLGQPLPTLWEQLIDWKNALWKITFSWQWDITQFLPYDVHLWTIPIEFSNSLLLYVTLTGVSRMKTNLRLTSVLTMMAYCLRCGHWAAFEFFGGMVLAEIGLVEEARRERVAAALQNKEEESDPAAPSGVSSSGSGSVKTVVIKAFLVGNLIFGLFVAGWPDEVNDITPGIALLFRNTMEPYFSMGGDLVAFPWYALGAIQIVAALQQVKVLQNLFITPLAQYLADISYALYLVHGPVLYVLEHRWMPHVWALVGGREEAGMWGRMVAWFIGLIALGVPTIWGSDIFWRTVDVKTVELSRWIEAQCMQDD</sequence>
<dbReference type="OrthoDB" id="5819582at2759"/>
<comment type="caution">
    <text evidence="4">The sequence shown here is derived from an EMBL/GenBank/DDBJ whole genome shotgun (WGS) entry which is preliminary data.</text>
</comment>
<dbReference type="PANTHER" id="PTHR23028:SF126">
    <property type="entry name" value="ACYLTRANSFERASE 3 DOMAIN-CONTAINING PROTEIN"/>
    <property type="match status" value="1"/>
</dbReference>
<feature type="transmembrane region" description="Helical" evidence="2">
    <location>
        <begin position="89"/>
        <end position="108"/>
    </location>
</feature>
<dbReference type="EMBL" id="JMSE01000001">
    <property type="protein sequence ID" value="KDN72321.1"/>
    <property type="molecule type" value="Genomic_DNA"/>
</dbReference>
<protein>
    <submittedName>
        <fullName evidence="4">Putative acyltransferase</fullName>
    </submittedName>
</protein>
<keyword evidence="4" id="KW-0012">Acyltransferase</keyword>
<name>A0A066Y2N5_COLSU</name>
<dbReference type="AlphaFoldDB" id="A0A066Y2N5"/>
<dbReference type="InterPro" id="IPR050879">
    <property type="entry name" value="Acyltransferase_3"/>
</dbReference>
<dbReference type="InterPro" id="IPR002656">
    <property type="entry name" value="Acyl_transf_3_dom"/>
</dbReference>
<keyword evidence="5" id="KW-1185">Reference proteome</keyword>
<feature type="region of interest" description="Disordered" evidence="1">
    <location>
        <begin position="322"/>
        <end position="344"/>
    </location>
</feature>
<keyword evidence="2" id="KW-1133">Transmembrane helix</keyword>
<dbReference type="eggNOG" id="ENOG502RYMZ">
    <property type="taxonomic scope" value="Eukaryota"/>
</dbReference>
<proteinExistence type="predicted"/>
<dbReference type="HOGENOM" id="CLU_005679_13_5_1"/>
<evidence type="ECO:0000256" key="2">
    <source>
        <dbReference type="SAM" id="Phobius"/>
    </source>
</evidence>
<reference evidence="5" key="1">
    <citation type="journal article" date="2014" name="Genome Announc.">
        <title>Draft genome sequence of Colletotrichum sublineola, a destructive pathogen of cultivated sorghum.</title>
        <authorList>
            <person name="Baroncelli R."/>
            <person name="Sanz-Martin J.M."/>
            <person name="Rech G.E."/>
            <person name="Sukno S.A."/>
            <person name="Thon M.R."/>
        </authorList>
    </citation>
    <scope>NUCLEOTIDE SEQUENCE [LARGE SCALE GENOMIC DNA]</scope>
    <source>
        <strain evidence="5">TX430BB</strain>
    </source>
</reference>
<organism evidence="4 5">
    <name type="scientific">Colletotrichum sublineola</name>
    <name type="common">Sorghum anthracnose fungus</name>
    <dbReference type="NCBI Taxonomy" id="1173701"/>
    <lineage>
        <taxon>Eukaryota</taxon>
        <taxon>Fungi</taxon>
        <taxon>Dikarya</taxon>
        <taxon>Ascomycota</taxon>
        <taxon>Pezizomycotina</taxon>
        <taxon>Sordariomycetes</taxon>
        <taxon>Hypocreomycetidae</taxon>
        <taxon>Glomerellales</taxon>
        <taxon>Glomerellaceae</taxon>
        <taxon>Colletotrichum</taxon>
        <taxon>Colletotrichum graminicola species complex</taxon>
    </lineage>
</organism>
<feature type="transmembrane region" description="Helical" evidence="2">
    <location>
        <begin position="52"/>
        <end position="68"/>
    </location>
</feature>
<gene>
    <name evidence="4" type="ORF">CSUB01_00004</name>
</gene>
<keyword evidence="2" id="KW-0812">Transmembrane</keyword>
<feature type="transmembrane region" description="Helical" evidence="2">
    <location>
        <begin position="470"/>
        <end position="490"/>
    </location>
</feature>
<evidence type="ECO:0000313" key="5">
    <source>
        <dbReference type="Proteomes" id="UP000027238"/>
    </source>
</evidence>
<feature type="transmembrane region" description="Helical" evidence="2">
    <location>
        <begin position="349"/>
        <end position="368"/>
    </location>
</feature>
<evidence type="ECO:0000259" key="3">
    <source>
        <dbReference type="Pfam" id="PF01757"/>
    </source>
</evidence>
<dbReference type="OMA" id="QITWPWA"/>
<feature type="transmembrane region" description="Helical" evidence="2">
    <location>
        <begin position="190"/>
        <end position="209"/>
    </location>
</feature>
<evidence type="ECO:0000256" key="1">
    <source>
        <dbReference type="SAM" id="MobiDB-lite"/>
    </source>
</evidence>
<feature type="transmembrane region" description="Helical" evidence="2">
    <location>
        <begin position="247"/>
        <end position="269"/>
    </location>
</feature>
<feature type="transmembrane region" description="Helical" evidence="2">
    <location>
        <begin position="146"/>
        <end position="164"/>
    </location>
</feature>
<feature type="domain" description="Acyltransferase 3" evidence="3">
    <location>
        <begin position="88"/>
        <end position="496"/>
    </location>
</feature>
<keyword evidence="4" id="KW-0808">Transferase</keyword>